<sequence length="449" mass="51342">MKESLKRSVPWNTRQFLYGSKTKHLHKSFSNLKVTIICGLITIVVLRGTIGKGSFGSSAPDSSDQDQQETTVHKRKDPSRILAAQPKEIEEDPEPERDPNTPYRLGPKISDWNEQRASWLSNNPHMPATVNGKPRILLVTGSQPKPCGNAVGDHYLLKAMKNKIDYCRLHGIEIFFNMALLDPEMTSFWAKQPLVRKLMLAHPEVEWIWWMDSDAMFTDMVFELPMEKYKDKNFILHGWDQAVYNEKNWVGLNAGVFLLRNCQWSLDILEAWATMGPKGTIRQEAGKLLSKVLPGRPLFEGDDQSALVYLLSSKRAEWGDKVFLESSYYLHGYWVILVEKYEEMMEKYHPGLGDDRWPFVTHFVGCKLCGGYGDYPVERCLKQIERAFNFADNQILQMYGFQHRSLGSTGVKRTRNDTAHPLEVDDDLKLLHPSFKASSSAVLQPQNSG</sequence>
<proteinExistence type="predicted"/>
<accession>A0ACC2AKI6</accession>
<evidence type="ECO:0000313" key="2">
    <source>
        <dbReference type="Proteomes" id="UP001162992"/>
    </source>
</evidence>
<dbReference type="EMBL" id="CM055112">
    <property type="protein sequence ID" value="KAJ7518077.1"/>
    <property type="molecule type" value="Genomic_DNA"/>
</dbReference>
<gene>
    <name evidence="1" type="ORF">O6H91_21G053900</name>
</gene>
<organism evidence="1 2">
    <name type="scientific">Diphasiastrum complanatum</name>
    <name type="common">Issler's clubmoss</name>
    <name type="synonym">Lycopodium complanatum</name>
    <dbReference type="NCBI Taxonomy" id="34168"/>
    <lineage>
        <taxon>Eukaryota</taxon>
        <taxon>Viridiplantae</taxon>
        <taxon>Streptophyta</taxon>
        <taxon>Embryophyta</taxon>
        <taxon>Tracheophyta</taxon>
        <taxon>Lycopodiopsida</taxon>
        <taxon>Lycopodiales</taxon>
        <taxon>Lycopodiaceae</taxon>
        <taxon>Lycopodioideae</taxon>
        <taxon>Diphasiastrum</taxon>
    </lineage>
</organism>
<keyword evidence="2" id="KW-1185">Reference proteome</keyword>
<name>A0ACC2AKI6_DIPCM</name>
<protein>
    <submittedName>
        <fullName evidence="1">Uncharacterized protein</fullName>
    </submittedName>
</protein>
<reference evidence="2" key="1">
    <citation type="journal article" date="2024" name="Proc. Natl. Acad. Sci. U.S.A.">
        <title>Extraordinary preservation of gene collinearity over three hundred million years revealed in homosporous lycophytes.</title>
        <authorList>
            <person name="Li C."/>
            <person name="Wickell D."/>
            <person name="Kuo L.Y."/>
            <person name="Chen X."/>
            <person name="Nie B."/>
            <person name="Liao X."/>
            <person name="Peng D."/>
            <person name="Ji J."/>
            <person name="Jenkins J."/>
            <person name="Williams M."/>
            <person name="Shu S."/>
            <person name="Plott C."/>
            <person name="Barry K."/>
            <person name="Rajasekar S."/>
            <person name="Grimwood J."/>
            <person name="Han X."/>
            <person name="Sun S."/>
            <person name="Hou Z."/>
            <person name="He W."/>
            <person name="Dai G."/>
            <person name="Sun C."/>
            <person name="Schmutz J."/>
            <person name="Leebens-Mack J.H."/>
            <person name="Li F.W."/>
            <person name="Wang L."/>
        </authorList>
    </citation>
    <scope>NUCLEOTIDE SEQUENCE [LARGE SCALE GENOMIC DNA]</scope>
    <source>
        <strain evidence="2">cv. PW_Plant_1</strain>
    </source>
</reference>
<dbReference type="Proteomes" id="UP001162992">
    <property type="component" value="Chromosome 21"/>
</dbReference>
<comment type="caution">
    <text evidence="1">The sequence shown here is derived from an EMBL/GenBank/DDBJ whole genome shotgun (WGS) entry which is preliminary data.</text>
</comment>
<evidence type="ECO:0000313" key="1">
    <source>
        <dbReference type="EMBL" id="KAJ7518077.1"/>
    </source>
</evidence>